<dbReference type="PANTHER" id="PTHR37610:SF40">
    <property type="entry name" value="OS01G0909600 PROTEIN"/>
    <property type="match status" value="1"/>
</dbReference>
<dbReference type="Proteomes" id="UP000233551">
    <property type="component" value="Unassembled WGS sequence"/>
</dbReference>
<sequence length="92" mass="10699">MSDKEPIDVTSHYFVSYLDNPGVALIPVVLNRQNYQTWAKAMLRALEYRLWKINNSMTCSWIFNSLNRSLQGAAVHASDAKMMWDEIKQQFT</sequence>
<accession>A0A2I0JRZ0</accession>
<protein>
    <recommendedName>
        <fullName evidence="1">Retrotransposon Copia-like N-terminal domain-containing protein</fullName>
    </recommendedName>
</protein>
<organism evidence="2 3">
    <name type="scientific">Punica granatum</name>
    <name type="common">Pomegranate</name>
    <dbReference type="NCBI Taxonomy" id="22663"/>
    <lineage>
        <taxon>Eukaryota</taxon>
        <taxon>Viridiplantae</taxon>
        <taxon>Streptophyta</taxon>
        <taxon>Embryophyta</taxon>
        <taxon>Tracheophyta</taxon>
        <taxon>Spermatophyta</taxon>
        <taxon>Magnoliopsida</taxon>
        <taxon>eudicotyledons</taxon>
        <taxon>Gunneridae</taxon>
        <taxon>Pentapetalae</taxon>
        <taxon>rosids</taxon>
        <taxon>malvids</taxon>
        <taxon>Myrtales</taxon>
        <taxon>Lythraceae</taxon>
        <taxon>Punica</taxon>
    </lineage>
</organism>
<dbReference type="Pfam" id="PF14244">
    <property type="entry name" value="Retrotran_gag_3"/>
    <property type="match status" value="1"/>
</dbReference>
<feature type="domain" description="Retrotransposon Copia-like N-terminal" evidence="1">
    <location>
        <begin position="19"/>
        <end position="48"/>
    </location>
</feature>
<proteinExistence type="predicted"/>
<dbReference type="AlphaFoldDB" id="A0A2I0JRZ0"/>
<gene>
    <name evidence="2" type="ORF">CRG98_020976</name>
</gene>
<dbReference type="InterPro" id="IPR029472">
    <property type="entry name" value="Copia-like_N"/>
</dbReference>
<comment type="caution">
    <text evidence="2">The sequence shown here is derived from an EMBL/GenBank/DDBJ whole genome shotgun (WGS) entry which is preliminary data.</text>
</comment>
<reference evidence="2 3" key="1">
    <citation type="submission" date="2017-11" db="EMBL/GenBank/DDBJ databases">
        <title>De-novo sequencing of pomegranate (Punica granatum L.) genome.</title>
        <authorList>
            <person name="Akparov Z."/>
            <person name="Amiraslanov A."/>
            <person name="Hajiyeva S."/>
            <person name="Abbasov M."/>
            <person name="Kaur K."/>
            <person name="Hamwieh A."/>
            <person name="Solovyev V."/>
            <person name="Salamov A."/>
            <person name="Braich B."/>
            <person name="Kosarev P."/>
            <person name="Mahmoud A."/>
            <person name="Hajiyev E."/>
            <person name="Babayeva S."/>
            <person name="Izzatullayeva V."/>
            <person name="Mammadov A."/>
            <person name="Mammadov A."/>
            <person name="Sharifova S."/>
            <person name="Ojaghi J."/>
            <person name="Eynullazada K."/>
            <person name="Bayramov B."/>
            <person name="Abdulazimova A."/>
            <person name="Shahmuradov I."/>
        </authorList>
    </citation>
    <scope>NUCLEOTIDE SEQUENCE [LARGE SCALE GENOMIC DNA]</scope>
    <source>
        <strain evidence="3">cv. AG2017</strain>
        <tissue evidence="2">Leaf</tissue>
    </source>
</reference>
<keyword evidence="3" id="KW-1185">Reference proteome</keyword>
<dbReference type="PANTHER" id="PTHR37610">
    <property type="entry name" value="CCHC-TYPE DOMAIN-CONTAINING PROTEIN"/>
    <property type="match status" value="1"/>
</dbReference>
<name>A0A2I0JRZ0_PUNGR</name>
<evidence type="ECO:0000313" key="2">
    <source>
        <dbReference type="EMBL" id="PKI58650.1"/>
    </source>
</evidence>
<evidence type="ECO:0000313" key="3">
    <source>
        <dbReference type="Proteomes" id="UP000233551"/>
    </source>
</evidence>
<dbReference type="EMBL" id="PGOL01001354">
    <property type="protein sequence ID" value="PKI58650.1"/>
    <property type="molecule type" value="Genomic_DNA"/>
</dbReference>
<evidence type="ECO:0000259" key="1">
    <source>
        <dbReference type="Pfam" id="PF14244"/>
    </source>
</evidence>